<evidence type="ECO:0000256" key="2">
    <source>
        <dbReference type="SAM" id="MobiDB-lite"/>
    </source>
</evidence>
<dbReference type="GeneID" id="17277219"/>
<sequence>MRKLSLQLLLAAQPSCYDLCGGSGVCPGFCGAGHSCCRTYFPAAGCPEVSCNGYHCCVPEAASPDPPPSPPRSPSPLGPPPPISPFTCGCQWTKKWHCPGEKSSGPVASPRGWEDPCYAFCCNRPPPPSPPPLPPAPRDCWAGCGSVAGPCHGFCGGGMACCRPGFPALGCPGAESLSGPCDGWCGQGHACCRTGVFTLGCPATACDGYHCCVPAYGEGDGRVNVFGIQCGHAHVASYSLHPTSSPNSSAAVELRAEVTGVMVECVCEWTAEYYYPGTENLLAYESGTVQVSSTGAGLSATLGFGGENSTGDGLWGLDVVPVLEECSGAFPISLDKFTTRSTNVVAGVASFAFGGDALADGIVGRLTLAMDEGFCAYLMPKVYATTAEEVGPLLGQLNGLLGSTAQGTVDSVFGSTNAGVHSAAAATGSYLSKNDTALASGVDAAHDLLAAQAEQHEAELAAAQQMLAQQAKAHEDEIAAAASCGFCGSGHACCRTDSPWTAGCPAQSCVGYHCCVDAHCGVGRACCKTGWHALGCPDAITPACEGYHCCVDAGPCDGWCGQGHACCRTGVFTLGCPATACDGYHCCVPALWAAGLQCADTLDLCGQACSACCRSADDPASLAPMQRAAQRLVAEGDAAAREPQGLIGARALLLGAAAAAVLSAAVLRRRAANARAAPSPDLPTRRRRREVRHPLF</sequence>
<evidence type="ECO:0000313" key="4">
    <source>
        <dbReference type="EnsemblProtists" id="EOD31944"/>
    </source>
</evidence>
<dbReference type="EnsemblProtists" id="EOD31944">
    <property type="protein sequence ID" value="EOD31944"/>
    <property type="gene ID" value="EMIHUDRAFT_456159"/>
</dbReference>
<keyword evidence="3" id="KW-1133">Transmembrane helix</keyword>
<feature type="region of interest" description="Disordered" evidence="2">
    <location>
        <begin position="675"/>
        <end position="696"/>
    </location>
</feature>
<feature type="coiled-coil region" evidence="1">
    <location>
        <begin position="446"/>
        <end position="473"/>
    </location>
</feature>
<dbReference type="KEGG" id="ehx:EMIHUDRAFT_456159"/>
<feature type="compositionally biased region" description="Basic residues" evidence="2">
    <location>
        <begin position="685"/>
        <end position="696"/>
    </location>
</feature>
<dbReference type="Proteomes" id="UP000013827">
    <property type="component" value="Unassembled WGS sequence"/>
</dbReference>
<organism evidence="4 5">
    <name type="scientific">Emiliania huxleyi (strain CCMP1516)</name>
    <dbReference type="NCBI Taxonomy" id="280463"/>
    <lineage>
        <taxon>Eukaryota</taxon>
        <taxon>Haptista</taxon>
        <taxon>Haptophyta</taxon>
        <taxon>Prymnesiophyceae</taxon>
        <taxon>Isochrysidales</taxon>
        <taxon>Noelaerhabdaceae</taxon>
        <taxon>Emiliania</taxon>
    </lineage>
</organism>
<protein>
    <submittedName>
        <fullName evidence="4">Uncharacterized protein</fullName>
    </submittedName>
</protein>
<dbReference type="HOGENOM" id="CLU_396104_0_0_1"/>
<keyword evidence="5" id="KW-1185">Reference proteome</keyword>
<dbReference type="RefSeq" id="XP_005784373.1">
    <property type="nucleotide sequence ID" value="XM_005784316.1"/>
</dbReference>
<evidence type="ECO:0000256" key="1">
    <source>
        <dbReference type="SAM" id="Coils"/>
    </source>
</evidence>
<proteinExistence type="predicted"/>
<reference evidence="5" key="1">
    <citation type="journal article" date="2013" name="Nature">
        <title>Pan genome of the phytoplankton Emiliania underpins its global distribution.</title>
        <authorList>
            <person name="Read B.A."/>
            <person name="Kegel J."/>
            <person name="Klute M.J."/>
            <person name="Kuo A."/>
            <person name="Lefebvre S.C."/>
            <person name="Maumus F."/>
            <person name="Mayer C."/>
            <person name="Miller J."/>
            <person name="Monier A."/>
            <person name="Salamov A."/>
            <person name="Young J."/>
            <person name="Aguilar M."/>
            <person name="Claverie J.M."/>
            <person name="Frickenhaus S."/>
            <person name="Gonzalez K."/>
            <person name="Herman E.K."/>
            <person name="Lin Y.C."/>
            <person name="Napier J."/>
            <person name="Ogata H."/>
            <person name="Sarno A.F."/>
            <person name="Shmutz J."/>
            <person name="Schroeder D."/>
            <person name="de Vargas C."/>
            <person name="Verret F."/>
            <person name="von Dassow P."/>
            <person name="Valentin K."/>
            <person name="Van de Peer Y."/>
            <person name="Wheeler G."/>
            <person name="Dacks J.B."/>
            <person name="Delwiche C.F."/>
            <person name="Dyhrman S.T."/>
            <person name="Glockner G."/>
            <person name="John U."/>
            <person name="Richards T."/>
            <person name="Worden A.Z."/>
            <person name="Zhang X."/>
            <person name="Grigoriev I.V."/>
            <person name="Allen A.E."/>
            <person name="Bidle K."/>
            <person name="Borodovsky M."/>
            <person name="Bowler C."/>
            <person name="Brownlee C."/>
            <person name="Cock J.M."/>
            <person name="Elias M."/>
            <person name="Gladyshev V.N."/>
            <person name="Groth M."/>
            <person name="Guda C."/>
            <person name="Hadaegh A."/>
            <person name="Iglesias-Rodriguez M.D."/>
            <person name="Jenkins J."/>
            <person name="Jones B.M."/>
            <person name="Lawson T."/>
            <person name="Leese F."/>
            <person name="Lindquist E."/>
            <person name="Lobanov A."/>
            <person name="Lomsadze A."/>
            <person name="Malik S.B."/>
            <person name="Marsh M.E."/>
            <person name="Mackinder L."/>
            <person name="Mock T."/>
            <person name="Mueller-Roeber B."/>
            <person name="Pagarete A."/>
            <person name="Parker M."/>
            <person name="Probert I."/>
            <person name="Quesneville H."/>
            <person name="Raines C."/>
            <person name="Rensing S.A."/>
            <person name="Riano-Pachon D.M."/>
            <person name="Richier S."/>
            <person name="Rokitta S."/>
            <person name="Shiraiwa Y."/>
            <person name="Soanes D.M."/>
            <person name="van der Giezen M."/>
            <person name="Wahlund T.M."/>
            <person name="Williams B."/>
            <person name="Wilson W."/>
            <person name="Wolfe G."/>
            <person name="Wurch L.L."/>
        </authorList>
    </citation>
    <scope>NUCLEOTIDE SEQUENCE</scope>
</reference>
<keyword evidence="1" id="KW-0175">Coiled coil</keyword>
<evidence type="ECO:0000256" key="3">
    <source>
        <dbReference type="SAM" id="Phobius"/>
    </source>
</evidence>
<dbReference type="PaxDb" id="2903-EOD31944"/>
<feature type="transmembrane region" description="Helical" evidence="3">
    <location>
        <begin position="647"/>
        <end position="667"/>
    </location>
</feature>
<name>A0A0D3K859_EMIH1</name>
<keyword evidence="3" id="KW-0812">Transmembrane</keyword>
<evidence type="ECO:0000313" key="5">
    <source>
        <dbReference type="Proteomes" id="UP000013827"/>
    </source>
</evidence>
<dbReference type="AlphaFoldDB" id="A0A0D3K859"/>
<keyword evidence="3" id="KW-0472">Membrane</keyword>
<reference evidence="4" key="2">
    <citation type="submission" date="2024-10" db="UniProtKB">
        <authorList>
            <consortium name="EnsemblProtists"/>
        </authorList>
    </citation>
    <scope>IDENTIFICATION</scope>
</reference>
<accession>A0A0D3K859</accession>